<dbReference type="RefSeq" id="XP_028470643.1">
    <property type="nucleotide sequence ID" value="XM_028613071.1"/>
</dbReference>
<proteinExistence type="predicted"/>
<feature type="region of interest" description="Disordered" evidence="1">
    <location>
        <begin position="1"/>
        <end position="27"/>
    </location>
</feature>
<sequence>MAIPMQRLGGRAFAHTDSDDDETEREYDRLRDLARQEAQRRNACFERSQEAYKAGDGAAAKELSNEGKRHAAQMDAYNQQASDFIFRANNAPGEVGEDEIDLHGQFVEEAERILEARVHADRRRGASHLYAIVGKGNHSANGVQRIRPAVERLCGELGLRYATDEDNTGRILINLQGGEAVMPPPGQQQSHHHPGHGGHQQPQQGEDDGPSLLGLLVRKLEKNCCIVM</sequence>
<evidence type="ECO:0000259" key="2">
    <source>
        <dbReference type="PROSITE" id="PS50828"/>
    </source>
</evidence>
<dbReference type="InterPro" id="IPR036063">
    <property type="entry name" value="Smr_dom_sf"/>
</dbReference>
<protein>
    <submittedName>
        <fullName evidence="3">DUF1771-domain-containing protein</fullName>
    </submittedName>
</protein>
<feature type="domain" description="Smr" evidence="2">
    <location>
        <begin position="100"/>
        <end position="176"/>
    </location>
</feature>
<dbReference type="SMART" id="SM00463">
    <property type="entry name" value="SMR"/>
    <property type="match status" value="1"/>
</dbReference>
<dbReference type="Pfam" id="PF08590">
    <property type="entry name" value="DUF1771"/>
    <property type="match status" value="1"/>
</dbReference>
<dbReference type="PROSITE" id="PS50828">
    <property type="entry name" value="SMR"/>
    <property type="match status" value="1"/>
</dbReference>
<dbReference type="STRING" id="1314773.A0A3N2Q829"/>
<gene>
    <name evidence="3" type="ORF">SODALDRAFT_342103</name>
</gene>
<evidence type="ECO:0000313" key="3">
    <source>
        <dbReference type="EMBL" id="ROT42837.1"/>
    </source>
</evidence>
<dbReference type="Proteomes" id="UP000272025">
    <property type="component" value="Unassembled WGS sequence"/>
</dbReference>
<dbReference type="OrthoDB" id="3231855at2759"/>
<keyword evidence="4" id="KW-1185">Reference proteome</keyword>
<dbReference type="AlphaFoldDB" id="A0A3N2Q829"/>
<dbReference type="InterPro" id="IPR013899">
    <property type="entry name" value="DUF1771"/>
</dbReference>
<reference evidence="3 4" key="1">
    <citation type="journal article" date="2018" name="Mol. Ecol.">
        <title>The obligate alkalophilic soda-lake fungus Sodiomyces alkalinus has shifted to a protein diet.</title>
        <authorList>
            <person name="Grum-Grzhimaylo A.A."/>
            <person name="Falkoski D.L."/>
            <person name="van den Heuvel J."/>
            <person name="Valero-Jimenez C.A."/>
            <person name="Min B."/>
            <person name="Choi I.G."/>
            <person name="Lipzen A."/>
            <person name="Daum C.G."/>
            <person name="Aanen D.K."/>
            <person name="Tsang A."/>
            <person name="Henrissat B."/>
            <person name="Bilanenko E.N."/>
            <person name="de Vries R.P."/>
            <person name="van Kan J.A.L."/>
            <person name="Grigoriev I.V."/>
            <person name="Debets A.J.M."/>
        </authorList>
    </citation>
    <scope>NUCLEOTIDE SEQUENCE [LARGE SCALE GENOMIC DNA]</scope>
    <source>
        <strain evidence="3 4">F11</strain>
    </source>
</reference>
<organism evidence="3 4">
    <name type="scientific">Sodiomyces alkalinus (strain CBS 110278 / VKM F-3762 / F11)</name>
    <name type="common">Alkaliphilic filamentous fungus</name>
    <dbReference type="NCBI Taxonomy" id="1314773"/>
    <lineage>
        <taxon>Eukaryota</taxon>
        <taxon>Fungi</taxon>
        <taxon>Dikarya</taxon>
        <taxon>Ascomycota</taxon>
        <taxon>Pezizomycotina</taxon>
        <taxon>Sordariomycetes</taxon>
        <taxon>Hypocreomycetidae</taxon>
        <taxon>Glomerellales</taxon>
        <taxon>Plectosphaerellaceae</taxon>
        <taxon>Sodiomyces</taxon>
    </lineage>
</organism>
<dbReference type="SMART" id="SM01162">
    <property type="entry name" value="DUF1771"/>
    <property type="match status" value="1"/>
</dbReference>
<dbReference type="PANTHER" id="PTHR47417">
    <property type="entry name" value="SMR DOMAIN-CONTAINING PROTEIN YPL199C"/>
    <property type="match status" value="1"/>
</dbReference>
<evidence type="ECO:0000313" key="4">
    <source>
        <dbReference type="Proteomes" id="UP000272025"/>
    </source>
</evidence>
<dbReference type="SUPFAM" id="SSF160443">
    <property type="entry name" value="SMR domain-like"/>
    <property type="match status" value="1"/>
</dbReference>
<dbReference type="InterPro" id="IPR053020">
    <property type="entry name" value="Smr_domain_protein"/>
</dbReference>
<dbReference type="EMBL" id="ML119051">
    <property type="protein sequence ID" value="ROT42837.1"/>
    <property type="molecule type" value="Genomic_DNA"/>
</dbReference>
<accession>A0A3N2Q829</accession>
<dbReference type="PANTHER" id="PTHR47417:SF1">
    <property type="entry name" value="SMR DOMAIN-CONTAINING PROTEIN YPL199C"/>
    <property type="match status" value="1"/>
</dbReference>
<dbReference type="Gene3D" id="3.30.1370.110">
    <property type="match status" value="1"/>
</dbReference>
<feature type="region of interest" description="Disordered" evidence="1">
    <location>
        <begin position="179"/>
        <end position="211"/>
    </location>
</feature>
<dbReference type="InterPro" id="IPR002625">
    <property type="entry name" value="Smr_dom"/>
</dbReference>
<name>A0A3N2Q829_SODAK</name>
<dbReference type="GeneID" id="39581549"/>
<evidence type="ECO:0000256" key="1">
    <source>
        <dbReference type="SAM" id="MobiDB-lite"/>
    </source>
</evidence>
<dbReference type="Pfam" id="PF01713">
    <property type="entry name" value="Smr"/>
    <property type="match status" value="1"/>
</dbReference>